<reference evidence="2" key="1">
    <citation type="submission" date="2021-02" db="EMBL/GenBank/DDBJ databases">
        <authorList>
            <person name="Nowell W R."/>
        </authorList>
    </citation>
    <scope>NUCLEOTIDE SEQUENCE</scope>
</reference>
<evidence type="ECO:0000313" key="3">
    <source>
        <dbReference type="Proteomes" id="UP000663852"/>
    </source>
</evidence>
<evidence type="ECO:0008006" key="4">
    <source>
        <dbReference type="Google" id="ProtNLM"/>
    </source>
</evidence>
<comment type="caution">
    <text evidence="2">The sequence shown here is derived from an EMBL/GenBank/DDBJ whole genome shotgun (WGS) entry which is preliminary data.</text>
</comment>
<feature type="transmembrane region" description="Helical" evidence="1">
    <location>
        <begin position="35"/>
        <end position="53"/>
    </location>
</feature>
<feature type="non-terminal residue" evidence="2">
    <location>
        <position position="1"/>
    </location>
</feature>
<keyword evidence="1" id="KW-0812">Transmembrane</keyword>
<proteinExistence type="predicted"/>
<accession>A0A815X102</accession>
<dbReference type="Proteomes" id="UP000663852">
    <property type="component" value="Unassembled WGS sequence"/>
</dbReference>
<name>A0A815X102_ADIRI</name>
<gene>
    <name evidence="2" type="ORF">EDS130_LOCUS46042</name>
</gene>
<dbReference type="AlphaFoldDB" id="A0A815X102"/>
<organism evidence="2 3">
    <name type="scientific">Adineta ricciae</name>
    <name type="common">Rotifer</name>
    <dbReference type="NCBI Taxonomy" id="249248"/>
    <lineage>
        <taxon>Eukaryota</taxon>
        <taxon>Metazoa</taxon>
        <taxon>Spiralia</taxon>
        <taxon>Gnathifera</taxon>
        <taxon>Rotifera</taxon>
        <taxon>Eurotatoria</taxon>
        <taxon>Bdelloidea</taxon>
        <taxon>Adinetida</taxon>
        <taxon>Adinetidae</taxon>
        <taxon>Adineta</taxon>
    </lineage>
</organism>
<evidence type="ECO:0000256" key="1">
    <source>
        <dbReference type="SAM" id="Phobius"/>
    </source>
</evidence>
<keyword evidence="1" id="KW-0472">Membrane</keyword>
<sequence length="100" mass="11542">MTAKSLSEDNEQSFDMFPTKNIPIHVLKSTSGCRIMALSLFILIVIGVVVIFYKANEIARGDEGRVESKLFDRNFQEQDELIRKRRSSDCFSKHVKHHRS</sequence>
<dbReference type="EMBL" id="CAJNOJ010001464">
    <property type="protein sequence ID" value="CAF1551593.1"/>
    <property type="molecule type" value="Genomic_DNA"/>
</dbReference>
<evidence type="ECO:0000313" key="2">
    <source>
        <dbReference type="EMBL" id="CAF1551593.1"/>
    </source>
</evidence>
<protein>
    <recommendedName>
        <fullName evidence="4">Transmembrane protein</fullName>
    </recommendedName>
</protein>
<keyword evidence="1" id="KW-1133">Transmembrane helix</keyword>